<evidence type="ECO:0000313" key="1">
    <source>
        <dbReference type="EMBL" id="SUA31525.1"/>
    </source>
</evidence>
<protein>
    <recommendedName>
        <fullName evidence="3">WXG100 family type VII secretion target</fullName>
    </recommendedName>
</protein>
<evidence type="ECO:0008006" key="3">
    <source>
        <dbReference type="Google" id="ProtNLM"/>
    </source>
</evidence>
<dbReference type="Proteomes" id="UP000255389">
    <property type="component" value="Unassembled WGS sequence"/>
</dbReference>
<sequence length="94" mass="10044">MSDNLEYHDELARAGISQFEQLGATLAKLAADVQSELATADPWSHDKIGSGFDSEFDKSRTAAITNVKGFAEKVISYAPVLKQAADGVVNTDKA</sequence>
<gene>
    <name evidence="1" type="ORF">NCTC1542_06880</name>
</gene>
<organism evidence="1 2">
    <name type="scientific">Mycolicibacterium fortuitum</name>
    <name type="common">Mycobacterium fortuitum</name>
    <dbReference type="NCBI Taxonomy" id="1766"/>
    <lineage>
        <taxon>Bacteria</taxon>
        <taxon>Bacillati</taxon>
        <taxon>Actinomycetota</taxon>
        <taxon>Actinomycetes</taxon>
        <taxon>Mycobacteriales</taxon>
        <taxon>Mycobacteriaceae</taxon>
        <taxon>Mycolicibacterium</taxon>
    </lineage>
</organism>
<accession>A0A378WCH8</accession>
<name>A0A378WCH8_MYCFO</name>
<proteinExistence type="predicted"/>
<reference evidence="1 2" key="1">
    <citation type="submission" date="2018-06" db="EMBL/GenBank/DDBJ databases">
        <authorList>
            <consortium name="Pathogen Informatics"/>
            <person name="Doyle S."/>
        </authorList>
    </citation>
    <scope>NUCLEOTIDE SEQUENCE [LARGE SCALE GENOMIC DNA]</scope>
    <source>
        <strain evidence="1 2">NCTC1542</strain>
    </source>
</reference>
<dbReference type="AlphaFoldDB" id="A0A378WCH8"/>
<dbReference type="EMBL" id="UGQY01000006">
    <property type="protein sequence ID" value="SUA31525.1"/>
    <property type="molecule type" value="Genomic_DNA"/>
</dbReference>
<evidence type="ECO:0000313" key="2">
    <source>
        <dbReference type="Proteomes" id="UP000255389"/>
    </source>
</evidence>